<name>A0A1G4IZM6_9SACH</name>
<dbReference type="OrthoDB" id="4054682at2759"/>
<protein>
    <submittedName>
        <fullName evidence="2">LAMI_0C00694g1_1</fullName>
    </submittedName>
</protein>
<feature type="compositionally biased region" description="Basic and acidic residues" evidence="1">
    <location>
        <begin position="64"/>
        <end position="120"/>
    </location>
</feature>
<evidence type="ECO:0000313" key="3">
    <source>
        <dbReference type="Proteomes" id="UP000191024"/>
    </source>
</evidence>
<dbReference type="EMBL" id="LT598466">
    <property type="protein sequence ID" value="SCU82740.1"/>
    <property type="molecule type" value="Genomic_DNA"/>
</dbReference>
<evidence type="ECO:0000256" key="1">
    <source>
        <dbReference type="SAM" id="MobiDB-lite"/>
    </source>
</evidence>
<gene>
    <name evidence="2" type="ORF">LAMI_0C00694G</name>
</gene>
<feature type="region of interest" description="Disordered" evidence="1">
    <location>
        <begin position="1"/>
        <end position="128"/>
    </location>
</feature>
<reference evidence="3" key="1">
    <citation type="submission" date="2016-03" db="EMBL/GenBank/DDBJ databases">
        <authorList>
            <person name="Devillers H."/>
        </authorList>
    </citation>
    <scope>NUCLEOTIDE SEQUENCE [LARGE SCALE GENOMIC DNA]</scope>
</reference>
<dbReference type="AlphaFoldDB" id="A0A1G4IZM6"/>
<dbReference type="Proteomes" id="UP000191024">
    <property type="component" value="Chromosome C"/>
</dbReference>
<keyword evidence="3" id="KW-1185">Reference proteome</keyword>
<accession>A0A1G4IZM6</accession>
<proteinExistence type="predicted"/>
<evidence type="ECO:0000313" key="2">
    <source>
        <dbReference type="EMBL" id="SCU82740.1"/>
    </source>
</evidence>
<organism evidence="2 3">
    <name type="scientific">Lachancea mirantina</name>
    <dbReference type="NCBI Taxonomy" id="1230905"/>
    <lineage>
        <taxon>Eukaryota</taxon>
        <taxon>Fungi</taxon>
        <taxon>Dikarya</taxon>
        <taxon>Ascomycota</taxon>
        <taxon>Saccharomycotina</taxon>
        <taxon>Saccharomycetes</taxon>
        <taxon>Saccharomycetales</taxon>
        <taxon>Saccharomycetaceae</taxon>
        <taxon>Lachancea</taxon>
    </lineage>
</organism>
<sequence>MSQDTRETTQAVESPVKASTEPPLPRPEDTAKTESPPVIPWERTEHGVHMKTFTGYPISFDGWVRSDQRRVEESPAEIHAETHRETHPETHPETHSEAHPGEPEEHANGDDADKDLRDTATSEPPSEV</sequence>